<dbReference type="AlphaFoldDB" id="A0A1H3JPB7"/>
<sequence length="54" mass="6398">MAHTPSITRENNLQRDVETLRLETKRDIEALRLDMKRKIAETNMRIAETFQSLL</sequence>
<dbReference type="EMBL" id="FNOW01000063">
    <property type="protein sequence ID" value="SDY41756.1"/>
    <property type="molecule type" value="Genomic_DNA"/>
</dbReference>
<evidence type="ECO:0000313" key="2">
    <source>
        <dbReference type="Proteomes" id="UP000198672"/>
    </source>
</evidence>
<dbReference type="Proteomes" id="UP000198672">
    <property type="component" value="Unassembled WGS sequence"/>
</dbReference>
<proteinExistence type="predicted"/>
<dbReference type="STRING" id="61595.SAMN05421644_1634"/>
<name>A0A1H3JPB7_ALLWA</name>
<reference evidence="2" key="1">
    <citation type="submission" date="2016-10" db="EMBL/GenBank/DDBJ databases">
        <authorList>
            <person name="Varghese N."/>
            <person name="Submissions S."/>
        </authorList>
    </citation>
    <scope>NUCLEOTIDE SEQUENCE [LARGE SCALE GENOMIC DNA]</scope>
    <source>
        <strain evidence="2">DSM 173</strain>
    </source>
</reference>
<organism evidence="1 2">
    <name type="scientific">Allochromatium warmingii</name>
    <name type="common">Chromatium warmingii</name>
    <dbReference type="NCBI Taxonomy" id="61595"/>
    <lineage>
        <taxon>Bacteria</taxon>
        <taxon>Pseudomonadati</taxon>
        <taxon>Pseudomonadota</taxon>
        <taxon>Gammaproteobacteria</taxon>
        <taxon>Chromatiales</taxon>
        <taxon>Chromatiaceae</taxon>
        <taxon>Allochromatium</taxon>
    </lineage>
</organism>
<evidence type="ECO:0000313" key="1">
    <source>
        <dbReference type="EMBL" id="SDY41756.1"/>
    </source>
</evidence>
<accession>A0A1H3JPB7</accession>
<protein>
    <submittedName>
        <fullName evidence="1">Uncharacterized protein</fullName>
    </submittedName>
</protein>
<keyword evidence="2" id="KW-1185">Reference proteome</keyword>
<dbReference type="RefSeq" id="WP_177169071.1">
    <property type="nucleotide sequence ID" value="NZ_FNOW01000063.1"/>
</dbReference>
<gene>
    <name evidence="1" type="ORF">SAMN05421644_1634</name>
</gene>